<gene>
    <name evidence="1" type="ORF">AML91_30755</name>
</gene>
<comment type="caution">
    <text evidence="1">The sequence shown here is derived from an EMBL/GenBank/DDBJ whole genome shotgun (WGS) entry which is preliminary data.</text>
</comment>
<reference evidence="1 2" key="1">
    <citation type="submission" date="2015-08" db="EMBL/GenBank/DDBJ databases">
        <title>Genome of Paenibacillus jilunlii.</title>
        <authorList>
            <person name="Sant'Anna F.H."/>
            <person name="Ambrosini A."/>
            <person name="Souza R."/>
            <person name="Bach E."/>
            <person name="Fernandes G."/>
            <person name="Balsanelli E."/>
            <person name="Baura V.A."/>
            <person name="Pedrosa F.O."/>
            <person name="Souza E.M."/>
            <person name="Passaglia L."/>
        </authorList>
    </citation>
    <scope>NUCLEOTIDE SEQUENCE [LARGE SCALE GENOMIC DNA]</scope>
    <source>
        <strain evidence="1 2">DSM 23019</strain>
    </source>
</reference>
<organism evidence="1 2">
    <name type="scientific">Paenibacillus jilunlii</name>
    <dbReference type="NCBI Taxonomy" id="682956"/>
    <lineage>
        <taxon>Bacteria</taxon>
        <taxon>Bacillati</taxon>
        <taxon>Bacillota</taxon>
        <taxon>Bacilli</taxon>
        <taxon>Bacillales</taxon>
        <taxon>Paenibacillaceae</taxon>
        <taxon>Paenibacillus</taxon>
    </lineage>
</organism>
<dbReference type="EMBL" id="LIPY01000124">
    <property type="protein sequence ID" value="KWX70109.1"/>
    <property type="molecule type" value="Genomic_DNA"/>
</dbReference>
<protein>
    <submittedName>
        <fullName evidence="1">Uncharacterized protein</fullName>
    </submittedName>
</protein>
<keyword evidence="2" id="KW-1185">Reference proteome</keyword>
<name>A0ABR5SMI4_9BACL</name>
<dbReference type="Proteomes" id="UP000070252">
    <property type="component" value="Unassembled WGS sequence"/>
</dbReference>
<accession>A0ABR5SMI4</accession>
<evidence type="ECO:0000313" key="1">
    <source>
        <dbReference type="EMBL" id="KWX70109.1"/>
    </source>
</evidence>
<proteinExistence type="predicted"/>
<sequence>MMPFRAAGNRIGSGGFFACAYSTKVWLTCARTEIIGPSPDGGVRTFRICFCKLIFCPRQKTSYAGDAAGMDFRRLFVFREMHEAGSGSESDRL</sequence>
<evidence type="ECO:0000313" key="2">
    <source>
        <dbReference type="Proteomes" id="UP000070252"/>
    </source>
</evidence>